<dbReference type="Pfam" id="PF17762">
    <property type="entry name" value="HTH_ParB"/>
    <property type="match status" value="1"/>
</dbReference>
<evidence type="ECO:0000256" key="3">
    <source>
        <dbReference type="SAM" id="MobiDB-lite"/>
    </source>
</evidence>
<dbReference type="GO" id="GO:0007059">
    <property type="term" value="P:chromosome segregation"/>
    <property type="evidence" value="ECO:0007669"/>
    <property type="project" value="UniProtKB-KW"/>
</dbReference>
<dbReference type="AlphaFoldDB" id="V5YPH4"/>
<dbReference type="SMART" id="SM00470">
    <property type="entry name" value="ParB"/>
    <property type="match status" value="1"/>
</dbReference>
<dbReference type="InterPro" id="IPR036086">
    <property type="entry name" value="ParB/Sulfiredoxin_sf"/>
</dbReference>
<proteinExistence type="inferred from homology"/>
<dbReference type="InterPro" id="IPR004437">
    <property type="entry name" value="ParB/RepB/Spo0J"/>
</dbReference>
<organism evidence="5">
    <name type="scientific">Burkholderia sp. M701</name>
    <dbReference type="NCBI Taxonomy" id="326454"/>
    <lineage>
        <taxon>Bacteria</taxon>
        <taxon>Pseudomonadati</taxon>
        <taxon>Pseudomonadota</taxon>
        <taxon>Betaproteobacteria</taxon>
        <taxon>Burkholderiales</taxon>
        <taxon>Burkholderiaceae</taxon>
        <taxon>Burkholderia</taxon>
    </lineage>
</organism>
<reference evidence="5" key="1">
    <citation type="journal article" date="2014" name="Microbiology">
        <title>A 2,4-dichlorophenoxyacetic acid degradation plasmid pM7012 discloses distribution of an unclassified megaplasmid group across bacterial species.</title>
        <authorList>
            <person name="Sakai Y."/>
            <person name="Ogawa N."/>
            <person name="Shimomura Y."/>
            <person name="Fujii T."/>
        </authorList>
    </citation>
    <scope>NUCLEOTIDE SEQUENCE</scope>
    <source>
        <strain evidence="5">M701</strain>
    </source>
</reference>
<reference evidence="5" key="2">
    <citation type="submission" date="2024-06" db="EMBL/GenBank/DDBJ databases">
        <authorList>
            <person name="Sakai Y."/>
            <person name="Fujii T."/>
        </authorList>
    </citation>
    <scope>NUCLEOTIDE SEQUENCE</scope>
    <source>
        <strain evidence="5">M701</strain>
        <plasmid evidence="5">pM7012</plasmid>
    </source>
</reference>
<feature type="domain" description="ParB-like N-terminal" evidence="4">
    <location>
        <begin position="93"/>
        <end position="183"/>
    </location>
</feature>
<dbReference type="PANTHER" id="PTHR33375:SF1">
    <property type="entry name" value="CHROMOSOME-PARTITIONING PROTEIN PARB-RELATED"/>
    <property type="match status" value="1"/>
</dbReference>
<dbReference type="RefSeq" id="WP_023842847.1">
    <property type="nucleotide sequence ID" value="NC_022995.1"/>
</dbReference>
<dbReference type="GO" id="GO:0005694">
    <property type="term" value="C:chromosome"/>
    <property type="evidence" value="ECO:0007669"/>
    <property type="project" value="TreeGrafter"/>
</dbReference>
<name>V5YPH4_9BURK</name>
<feature type="region of interest" description="Disordered" evidence="3">
    <location>
        <begin position="1"/>
        <end position="78"/>
    </location>
</feature>
<comment type="similarity">
    <text evidence="1">Belongs to the ParB family.</text>
</comment>
<evidence type="ECO:0000313" key="5">
    <source>
        <dbReference type="EMBL" id="BAO19307.1"/>
    </source>
</evidence>
<dbReference type="SUPFAM" id="SSF110849">
    <property type="entry name" value="ParB/Sulfiredoxin"/>
    <property type="match status" value="1"/>
</dbReference>
<geneLocation type="plasmid" evidence="5">
    <name>pM7012</name>
</geneLocation>
<sequence length="359" mass="39615">MKQARRLGVDPLPSQPPAAAAPAHIQGVVAPRMPPPGNNRPIAEVLREKGMLTDDAAPQSDLASRAEQRSQSESEATTFHGENAAAHGAQIAEMLPVDQIDASPYQPRLIFSEDPLSSLADTISDQGLNNAIIVRRKQNGRYELIAGERRLRSVKLLRQTHILAVVRNLSDSEAAILAATDNDAREDLTEFERGRSYRRLMDERHVQTQQELARRVGRSMSSVSRCLSYFKLPTEAVEMLMQDPTLIGNKVVSEFVAFTDQGHAALVVKAIAKLRDGKPRPSQEVVLNWLKGEVRRIDNPHAPAQPRSLHVAGRSVANVRIEGRKITLTCEKETSPELLLAAIERHLSETTDALSPEQQ</sequence>
<gene>
    <name evidence="5" type="primary">parB</name>
</gene>
<dbReference type="SUPFAM" id="SSF109709">
    <property type="entry name" value="KorB DNA-binding domain-like"/>
    <property type="match status" value="1"/>
</dbReference>
<dbReference type="Gene3D" id="1.10.10.2830">
    <property type="match status" value="1"/>
</dbReference>
<dbReference type="GO" id="GO:0003677">
    <property type="term" value="F:DNA binding"/>
    <property type="evidence" value="ECO:0007669"/>
    <property type="project" value="InterPro"/>
</dbReference>
<evidence type="ECO:0000259" key="4">
    <source>
        <dbReference type="SMART" id="SM00470"/>
    </source>
</evidence>
<accession>V5YPH4</accession>
<keyword evidence="5" id="KW-0614">Plasmid</keyword>
<dbReference type="Gene3D" id="3.90.1530.10">
    <property type="entry name" value="Conserved hypothetical protein from pyrococcus furiosus pfu- 392566-001, ParB domain"/>
    <property type="match status" value="1"/>
</dbReference>
<dbReference type="Pfam" id="PF02195">
    <property type="entry name" value="ParB_N"/>
    <property type="match status" value="1"/>
</dbReference>
<dbReference type="InterPro" id="IPR050336">
    <property type="entry name" value="Chromosome_partition/occlusion"/>
</dbReference>
<keyword evidence="2" id="KW-0159">Chromosome partition</keyword>
<dbReference type="NCBIfam" id="TIGR00180">
    <property type="entry name" value="parB_part"/>
    <property type="match status" value="1"/>
</dbReference>
<dbReference type="PANTHER" id="PTHR33375">
    <property type="entry name" value="CHROMOSOME-PARTITIONING PROTEIN PARB-RELATED"/>
    <property type="match status" value="1"/>
</dbReference>
<dbReference type="EMBL" id="AB853026">
    <property type="protein sequence ID" value="BAO19307.1"/>
    <property type="molecule type" value="Genomic_DNA"/>
</dbReference>
<dbReference type="InterPro" id="IPR041468">
    <property type="entry name" value="HTH_ParB/Spo0J"/>
</dbReference>
<dbReference type="InterPro" id="IPR003115">
    <property type="entry name" value="ParB_N"/>
</dbReference>
<evidence type="ECO:0000256" key="1">
    <source>
        <dbReference type="ARBA" id="ARBA00006295"/>
    </source>
</evidence>
<evidence type="ECO:0000256" key="2">
    <source>
        <dbReference type="ARBA" id="ARBA00022829"/>
    </source>
</evidence>
<protein>
    <submittedName>
        <fullName evidence="5">Partitioning protein ParB</fullName>
    </submittedName>
</protein>